<dbReference type="GO" id="GO:0005886">
    <property type="term" value="C:plasma membrane"/>
    <property type="evidence" value="ECO:0007669"/>
    <property type="project" value="TreeGrafter"/>
</dbReference>
<comment type="caution">
    <text evidence="6">The sequence shown here is derived from an EMBL/GenBank/DDBJ whole genome shotgun (WGS) entry which is preliminary data.</text>
</comment>
<feature type="transmembrane region" description="Helical" evidence="5">
    <location>
        <begin position="6"/>
        <end position="25"/>
    </location>
</feature>
<evidence type="ECO:0000256" key="2">
    <source>
        <dbReference type="ARBA" id="ARBA00022692"/>
    </source>
</evidence>
<evidence type="ECO:0000256" key="3">
    <source>
        <dbReference type="ARBA" id="ARBA00022989"/>
    </source>
</evidence>
<dbReference type="Proteomes" id="UP000315471">
    <property type="component" value="Unassembled WGS sequence"/>
</dbReference>
<keyword evidence="7" id="KW-1185">Reference proteome</keyword>
<evidence type="ECO:0000313" key="6">
    <source>
        <dbReference type="EMBL" id="TWU34541.1"/>
    </source>
</evidence>
<proteinExistence type="predicted"/>
<dbReference type="GO" id="GO:0016829">
    <property type="term" value="F:lyase activity"/>
    <property type="evidence" value="ECO:0007669"/>
    <property type="project" value="UniProtKB-KW"/>
</dbReference>
<keyword evidence="2 5" id="KW-0812">Transmembrane</keyword>
<dbReference type="PANTHER" id="PTHR43359">
    <property type="entry name" value="FORMATE HYDROGENLYASE SUBUNIT 4"/>
    <property type="match status" value="1"/>
</dbReference>
<keyword evidence="6" id="KW-0456">Lyase</keyword>
<evidence type="ECO:0000256" key="4">
    <source>
        <dbReference type="ARBA" id="ARBA00023136"/>
    </source>
</evidence>
<dbReference type="InterPro" id="IPR052561">
    <property type="entry name" value="ComplexI_Subunit1"/>
</dbReference>
<name>A0A5C6DFM8_9BACT</name>
<dbReference type="InterPro" id="IPR001694">
    <property type="entry name" value="NADH_UbQ_OxRdtase_su1/FPO"/>
</dbReference>
<dbReference type="PANTHER" id="PTHR43359:SF1">
    <property type="entry name" value="FORMATE HYDROGENLYASE SUBUNIT 4-RELATED"/>
    <property type="match status" value="1"/>
</dbReference>
<protein>
    <submittedName>
        <fullName evidence="6">Formate hydrogenlyase subunit 4</fullName>
    </submittedName>
</protein>
<evidence type="ECO:0000313" key="7">
    <source>
        <dbReference type="Proteomes" id="UP000315471"/>
    </source>
</evidence>
<feature type="transmembrane region" description="Helical" evidence="5">
    <location>
        <begin position="169"/>
        <end position="189"/>
    </location>
</feature>
<feature type="transmembrane region" description="Helical" evidence="5">
    <location>
        <begin position="223"/>
        <end position="246"/>
    </location>
</feature>
<feature type="transmembrane region" description="Helical" evidence="5">
    <location>
        <begin position="284"/>
        <end position="305"/>
    </location>
</feature>
<feature type="transmembrane region" description="Helical" evidence="5">
    <location>
        <begin position="62"/>
        <end position="85"/>
    </location>
</feature>
<evidence type="ECO:0000256" key="1">
    <source>
        <dbReference type="ARBA" id="ARBA00004141"/>
    </source>
</evidence>
<dbReference type="EMBL" id="SJPY01000011">
    <property type="protein sequence ID" value="TWU34541.1"/>
    <property type="molecule type" value="Genomic_DNA"/>
</dbReference>
<keyword evidence="4 5" id="KW-0472">Membrane</keyword>
<organism evidence="6 7">
    <name type="scientific">Novipirellula aureliae</name>
    <dbReference type="NCBI Taxonomy" id="2527966"/>
    <lineage>
        <taxon>Bacteria</taxon>
        <taxon>Pseudomonadati</taxon>
        <taxon>Planctomycetota</taxon>
        <taxon>Planctomycetia</taxon>
        <taxon>Pirellulales</taxon>
        <taxon>Pirellulaceae</taxon>
        <taxon>Novipirellula</taxon>
    </lineage>
</organism>
<reference evidence="6 7" key="1">
    <citation type="submission" date="2019-02" db="EMBL/GenBank/DDBJ databases">
        <title>Deep-cultivation of Planctomycetes and their phenomic and genomic characterization uncovers novel biology.</title>
        <authorList>
            <person name="Wiegand S."/>
            <person name="Jogler M."/>
            <person name="Boedeker C."/>
            <person name="Pinto D."/>
            <person name="Vollmers J."/>
            <person name="Rivas-Marin E."/>
            <person name="Kohn T."/>
            <person name="Peeters S.H."/>
            <person name="Heuer A."/>
            <person name="Rast P."/>
            <person name="Oberbeckmann S."/>
            <person name="Bunk B."/>
            <person name="Jeske O."/>
            <person name="Meyerdierks A."/>
            <person name="Storesund J.E."/>
            <person name="Kallscheuer N."/>
            <person name="Luecker S."/>
            <person name="Lage O.M."/>
            <person name="Pohl T."/>
            <person name="Merkel B.J."/>
            <person name="Hornburger P."/>
            <person name="Mueller R.-W."/>
            <person name="Bruemmer F."/>
            <person name="Labrenz M."/>
            <person name="Spormann A.M."/>
            <person name="Op Den Camp H."/>
            <person name="Overmann J."/>
            <person name="Amann R."/>
            <person name="Jetten M.S.M."/>
            <person name="Mascher T."/>
            <person name="Medema M.H."/>
            <person name="Devos D.P."/>
            <person name="Kaster A.-K."/>
            <person name="Ovreas L."/>
            <person name="Rohde M."/>
            <person name="Galperin M.Y."/>
            <person name="Jogler C."/>
        </authorList>
    </citation>
    <scope>NUCLEOTIDE SEQUENCE [LARGE SCALE GENOMIC DNA]</scope>
    <source>
        <strain evidence="6 7">Q31b</strain>
    </source>
</reference>
<evidence type="ECO:0000256" key="5">
    <source>
        <dbReference type="SAM" id="Phobius"/>
    </source>
</evidence>
<feature type="transmembrane region" description="Helical" evidence="5">
    <location>
        <begin position="252"/>
        <end position="272"/>
    </location>
</feature>
<accession>A0A5C6DFM8</accession>
<comment type="subcellular location">
    <subcellularLocation>
        <location evidence="1">Membrane</location>
        <topology evidence="1">Multi-pass membrane protein</topology>
    </subcellularLocation>
</comment>
<gene>
    <name evidence="6" type="primary">hycD</name>
    <name evidence="6" type="ORF">Q31b_54950</name>
</gene>
<feature type="transmembrane region" description="Helical" evidence="5">
    <location>
        <begin position="131"/>
        <end position="149"/>
    </location>
</feature>
<dbReference type="AlphaFoldDB" id="A0A5C6DFM8"/>
<dbReference type="Pfam" id="PF00146">
    <property type="entry name" value="NADHdh"/>
    <property type="match status" value="1"/>
</dbReference>
<feature type="transmembrane region" description="Helical" evidence="5">
    <location>
        <begin position="97"/>
        <end position="119"/>
    </location>
</feature>
<dbReference type="RefSeq" id="WP_197172381.1">
    <property type="nucleotide sequence ID" value="NZ_SJPY01000011.1"/>
</dbReference>
<keyword evidence="3 5" id="KW-1133">Transmembrane helix</keyword>
<sequence length="306" mass="32938">MIILHNLFHMIVILSFPPLLLGVINRTKAMFGGRRGQPILQTYFDLIKLMQKDCVFSETTSWVFRFGPIVSVVTALVAACIVPLGHASAPLSFTGDLILFAYVLALGRFFTMAAALDTGSAFEGMGAAREATFAVLAEPVLFLGLLVFARLSGSLQMSQMLGDGVANGWGVAAAPLLLIVASWFVVLLVENCRIPFDDPNTHLELTMIHEVMVLDHSGPTLGLIVYAAALKLFVFAGLIVNLILPFDSGSSLLDWLIFLLGTLFVAVVIGTIESTMARLKIAEIPKLLIGAGVVSLFAVILLLSYQ</sequence>